<organism evidence="1 2">
    <name type="scientific">Marinobacter excellens HL-55</name>
    <dbReference type="NCBI Taxonomy" id="1305731"/>
    <lineage>
        <taxon>Bacteria</taxon>
        <taxon>Pseudomonadati</taxon>
        <taxon>Pseudomonadota</taxon>
        <taxon>Gammaproteobacteria</taxon>
        <taxon>Pseudomonadales</taxon>
        <taxon>Marinobacteraceae</taxon>
        <taxon>Marinobacter</taxon>
    </lineage>
</organism>
<protein>
    <recommendedName>
        <fullName evidence="3">Spermidine synthase</fullName>
    </recommendedName>
</protein>
<dbReference type="SUPFAM" id="SSF53335">
    <property type="entry name" value="S-adenosyl-L-methionine-dependent methyltransferases"/>
    <property type="match status" value="1"/>
</dbReference>
<reference evidence="1 2" key="1">
    <citation type="submission" date="2015-09" db="EMBL/GenBank/DDBJ databases">
        <title>Identification and resolution of microdiversity through metagenomic sequencing of parallel consortia.</title>
        <authorList>
            <person name="Nelson W.C."/>
            <person name="Romine M.F."/>
            <person name="Lindemann S.R."/>
        </authorList>
    </citation>
    <scope>NUCLEOTIDE SEQUENCE [LARGE SCALE GENOMIC DNA]</scope>
    <source>
        <strain evidence="1">HL-55</strain>
    </source>
</reference>
<accession>A0A0P8BLZ6</accession>
<dbReference type="STRING" id="1305731.GCA_000934705_00299"/>
<dbReference type="Proteomes" id="UP000050416">
    <property type="component" value="Unassembled WGS sequence"/>
</dbReference>
<dbReference type="EMBL" id="LJZQ01000006">
    <property type="protein sequence ID" value="KPQ29449.1"/>
    <property type="molecule type" value="Genomic_DNA"/>
</dbReference>
<dbReference type="AlphaFoldDB" id="A0A0P8BLZ6"/>
<proteinExistence type="predicted"/>
<evidence type="ECO:0000313" key="1">
    <source>
        <dbReference type="EMBL" id="KPQ29449.1"/>
    </source>
</evidence>
<dbReference type="OrthoDB" id="9793351at2"/>
<dbReference type="InterPro" id="IPR029063">
    <property type="entry name" value="SAM-dependent_MTases_sf"/>
</dbReference>
<comment type="caution">
    <text evidence="1">The sequence shown here is derived from an EMBL/GenBank/DDBJ whole genome shotgun (WGS) entry which is preliminary data.</text>
</comment>
<evidence type="ECO:0000313" key="2">
    <source>
        <dbReference type="Proteomes" id="UP000050416"/>
    </source>
</evidence>
<evidence type="ECO:0008006" key="3">
    <source>
        <dbReference type="Google" id="ProtNLM"/>
    </source>
</evidence>
<dbReference type="PATRIC" id="fig|1305731.5.peg.2769"/>
<gene>
    <name evidence="1" type="ORF">HLUCCX14_06310</name>
</gene>
<name>A0A0P8BLZ6_9GAMM</name>
<sequence>MGLLFEQIDSQPSVIGEITLRRRKIPALGDRDIYEVKLGEEFLMSSMFVDAEVALSDLGLAETEGDNLSVVVGGLGLGYTAVAALKHQRVGELLVVEYLQPVIGWHQQELVPLGKELNADPRNRYIQGSFFDLAVADPQTGGFDPESPGKQFDAILLDIDHSPRALLHDSSASFYSIENITLMARQLKPRGVFAMWSNEGEDEEFMTVLRDVFIDVACHVVAFFNPFQNKESFNTVYVARKPG</sequence>
<dbReference type="Gene3D" id="3.40.50.150">
    <property type="entry name" value="Vaccinia Virus protein VP39"/>
    <property type="match status" value="1"/>
</dbReference>